<organism evidence="1">
    <name type="scientific">Opuntia streptacantha</name>
    <name type="common">Prickly pear cactus</name>
    <name type="synonym">Opuntia cardona</name>
    <dbReference type="NCBI Taxonomy" id="393608"/>
    <lineage>
        <taxon>Eukaryota</taxon>
        <taxon>Viridiplantae</taxon>
        <taxon>Streptophyta</taxon>
        <taxon>Embryophyta</taxon>
        <taxon>Tracheophyta</taxon>
        <taxon>Spermatophyta</taxon>
        <taxon>Magnoliopsida</taxon>
        <taxon>eudicotyledons</taxon>
        <taxon>Gunneridae</taxon>
        <taxon>Pentapetalae</taxon>
        <taxon>Caryophyllales</taxon>
        <taxon>Cactineae</taxon>
        <taxon>Cactaceae</taxon>
        <taxon>Opuntioideae</taxon>
        <taxon>Opuntia</taxon>
    </lineage>
</organism>
<name>A0A7C9E2K5_OPUST</name>
<reference evidence="1" key="1">
    <citation type="journal article" date="2013" name="J. Plant Res.">
        <title>Effect of fungi and light on seed germination of three Opuntia species from semiarid lands of central Mexico.</title>
        <authorList>
            <person name="Delgado-Sanchez P."/>
            <person name="Jimenez-Bremont J.F."/>
            <person name="Guerrero-Gonzalez Mde L."/>
            <person name="Flores J."/>
        </authorList>
    </citation>
    <scope>NUCLEOTIDE SEQUENCE</scope>
    <source>
        <tissue evidence="1">Cladode</tissue>
    </source>
</reference>
<protein>
    <submittedName>
        <fullName evidence="1">Uncharacterized protein</fullName>
    </submittedName>
</protein>
<proteinExistence type="predicted"/>
<reference evidence="1" key="2">
    <citation type="submission" date="2020-07" db="EMBL/GenBank/DDBJ databases">
        <authorList>
            <person name="Vera ALvarez R."/>
            <person name="Arias-Moreno D.M."/>
            <person name="Jimenez-Jacinto V."/>
            <person name="Jimenez-Bremont J.F."/>
            <person name="Swaminathan K."/>
            <person name="Moose S.P."/>
            <person name="Guerrero-Gonzalez M.L."/>
            <person name="Marino-Ramirez L."/>
            <person name="Landsman D."/>
            <person name="Rodriguez-Kessler M."/>
            <person name="Delgado-Sanchez P."/>
        </authorList>
    </citation>
    <scope>NUCLEOTIDE SEQUENCE</scope>
    <source>
        <tissue evidence="1">Cladode</tissue>
    </source>
</reference>
<dbReference type="AlphaFoldDB" id="A0A7C9E2K5"/>
<dbReference type="EMBL" id="GISG01184595">
    <property type="protein sequence ID" value="MBA4654723.1"/>
    <property type="molecule type" value="Transcribed_RNA"/>
</dbReference>
<sequence length="104" mass="12197">MHNPISPLLYFLLKTQNFLFFFGSQYHQNGVGFFTMPYAKSPSGHHQQQPINIPTPKLVVPVFISFTASNLENMQFSEHKKDDVFEYFAASLRWKKWRMKIPVS</sequence>
<accession>A0A7C9E2K5</accession>
<evidence type="ECO:0000313" key="1">
    <source>
        <dbReference type="EMBL" id="MBA4654723.1"/>
    </source>
</evidence>